<gene>
    <name evidence="1" type="ORF">B0H16DRAFT_211486</name>
</gene>
<organism evidence="1 2">
    <name type="scientific">Mycena metata</name>
    <dbReference type="NCBI Taxonomy" id="1033252"/>
    <lineage>
        <taxon>Eukaryota</taxon>
        <taxon>Fungi</taxon>
        <taxon>Dikarya</taxon>
        <taxon>Basidiomycota</taxon>
        <taxon>Agaricomycotina</taxon>
        <taxon>Agaricomycetes</taxon>
        <taxon>Agaricomycetidae</taxon>
        <taxon>Agaricales</taxon>
        <taxon>Marasmiineae</taxon>
        <taxon>Mycenaceae</taxon>
        <taxon>Mycena</taxon>
    </lineage>
</organism>
<name>A0AAD7JTU9_9AGAR</name>
<dbReference type="AlphaFoldDB" id="A0AAD7JTU9"/>
<proteinExistence type="predicted"/>
<dbReference type="EMBL" id="JARKIB010000016">
    <property type="protein sequence ID" value="KAJ7770412.1"/>
    <property type="molecule type" value="Genomic_DNA"/>
</dbReference>
<keyword evidence="2" id="KW-1185">Reference proteome</keyword>
<comment type="caution">
    <text evidence="1">The sequence shown here is derived from an EMBL/GenBank/DDBJ whole genome shotgun (WGS) entry which is preliminary data.</text>
</comment>
<protein>
    <submittedName>
        <fullName evidence="1">Uncharacterized protein</fullName>
    </submittedName>
</protein>
<evidence type="ECO:0000313" key="2">
    <source>
        <dbReference type="Proteomes" id="UP001215598"/>
    </source>
</evidence>
<dbReference type="Proteomes" id="UP001215598">
    <property type="component" value="Unassembled WGS sequence"/>
</dbReference>
<reference evidence="1" key="1">
    <citation type="submission" date="2023-03" db="EMBL/GenBank/DDBJ databases">
        <title>Massive genome expansion in bonnet fungi (Mycena s.s.) driven by repeated elements and novel gene families across ecological guilds.</title>
        <authorList>
            <consortium name="Lawrence Berkeley National Laboratory"/>
            <person name="Harder C.B."/>
            <person name="Miyauchi S."/>
            <person name="Viragh M."/>
            <person name="Kuo A."/>
            <person name="Thoen E."/>
            <person name="Andreopoulos B."/>
            <person name="Lu D."/>
            <person name="Skrede I."/>
            <person name="Drula E."/>
            <person name="Henrissat B."/>
            <person name="Morin E."/>
            <person name="Kohler A."/>
            <person name="Barry K."/>
            <person name="LaButti K."/>
            <person name="Morin E."/>
            <person name="Salamov A."/>
            <person name="Lipzen A."/>
            <person name="Mereny Z."/>
            <person name="Hegedus B."/>
            <person name="Baldrian P."/>
            <person name="Stursova M."/>
            <person name="Weitz H."/>
            <person name="Taylor A."/>
            <person name="Grigoriev I.V."/>
            <person name="Nagy L.G."/>
            <person name="Martin F."/>
            <person name="Kauserud H."/>
        </authorList>
    </citation>
    <scope>NUCLEOTIDE SEQUENCE</scope>
    <source>
        <strain evidence="1">CBHHK182m</strain>
    </source>
</reference>
<sequence>MFIMVARTTKRVCAPCARSMRSLGVPIKVDGPDTHITDTSVDLSKKKPSMLASPTFGTIHPSGSHMQPDDQIVHFTNASELGTRPAYHPLDATTCSYVFGLQPRAIRGLLDFGYLCGRKVEYRAMIYKIAGRAPLTLTSKAAFLETTLSWRRKTRRCWSARYSLFRRPHFLFAYFNRF</sequence>
<accession>A0AAD7JTU9</accession>
<evidence type="ECO:0000313" key="1">
    <source>
        <dbReference type="EMBL" id="KAJ7770412.1"/>
    </source>
</evidence>